<dbReference type="Gene3D" id="1.50.10.20">
    <property type="match status" value="1"/>
</dbReference>
<dbReference type="CDD" id="cd04793">
    <property type="entry name" value="LanC"/>
    <property type="match status" value="1"/>
</dbReference>
<evidence type="ECO:0000313" key="2">
    <source>
        <dbReference type="EMBL" id="ADB40683.1"/>
    </source>
</evidence>
<dbReference type="STRING" id="504472.Slin_4705"/>
<dbReference type="SMART" id="SM01260">
    <property type="entry name" value="LANC_like"/>
    <property type="match status" value="1"/>
</dbReference>
<name>D2QPM4_SPILD</name>
<dbReference type="Pfam" id="PF05147">
    <property type="entry name" value="LANC_like"/>
    <property type="match status" value="1"/>
</dbReference>
<accession>D2QPM4</accession>
<keyword evidence="1" id="KW-0862">Zinc</keyword>
<reference evidence="2 3" key="1">
    <citation type="journal article" date="2010" name="Stand. Genomic Sci.">
        <title>Complete genome sequence of Spirosoma linguale type strain (1).</title>
        <authorList>
            <person name="Lail K."/>
            <person name="Sikorski J."/>
            <person name="Saunders E."/>
            <person name="Lapidus A."/>
            <person name="Glavina Del Rio T."/>
            <person name="Copeland A."/>
            <person name="Tice H."/>
            <person name="Cheng J.-F."/>
            <person name="Lucas S."/>
            <person name="Nolan M."/>
            <person name="Bruce D."/>
            <person name="Goodwin L."/>
            <person name="Pitluck S."/>
            <person name="Ivanova N."/>
            <person name="Mavromatis K."/>
            <person name="Ovchinnikova G."/>
            <person name="Pati A."/>
            <person name="Chen A."/>
            <person name="Palaniappan K."/>
            <person name="Land M."/>
            <person name="Hauser L."/>
            <person name="Chang Y.-J."/>
            <person name="Jeffries C.D."/>
            <person name="Chain P."/>
            <person name="Brettin T."/>
            <person name="Detter J.C."/>
            <person name="Schuetze A."/>
            <person name="Rohde M."/>
            <person name="Tindall B.J."/>
            <person name="Goeker M."/>
            <person name="Bristow J."/>
            <person name="Eisen J.A."/>
            <person name="Markowitz V."/>
            <person name="Hugenholtz P."/>
            <person name="Kyrpides N.C."/>
            <person name="Klenk H.-P."/>
            <person name="Chen F."/>
        </authorList>
    </citation>
    <scope>NUCLEOTIDE SEQUENCE [LARGE SCALE GENOMIC DNA]</scope>
    <source>
        <strain evidence="3">ATCC 33905 / DSM 74 / LMG 10896 / Claus 1</strain>
    </source>
</reference>
<organism evidence="2 3">
    <name type="scientific">Spirosoma linguale (strain ATCC 33905 / DSM 74 / LMG 10896 / Claus 1)</name>
    <dbReference type="NCBI Taxonomy" id="504472"/>
    <lineage>
        <taxon>Bacteria</taxon>
        <taxon>Pseudomonadati</taxon>
        <taxon>Bacteroidota</taxon>
        <taxon>Cytophagia</taxon>
        <taxon>Cytophagales</taxon>
        <taxon>Cytophagaceae</taxon>
        <taxon>Spirosoma</taxon>
    </lineage>
</organism>
<dbReference type="AlphaFoldDB" id="D2QPM4"/>
<evidence type="ECO:0000256" key="1">
    <source>
        <dbReference type="PIRSR" id="PIRSR607822-1"/>
    </source>
</evidence>
<dbReference type="SUPFAM" id="SSF158745">
    <property type="entry name" value="LanC-like"/>
    <property type="match status" value="1"/>
</dbReference>
<dbReference type="Proteomes" id="UP000002028">
    <property type="component" value="Chromosome"/>
</dbReference>
<dbReference type="EMBL" id="CP001769">
    <property type="protein sequence ID" value="ADB40683.1"/>
    <property type="molecule type" value="Genomic_DNA"/>
</dbReference>
<dbReference type="InterPro" id="IPR007822">
    <property type="entry name" value="LANC-like"/>
</dbReference>
<feature type="binding site" evidence="1">
    <location>
        <position position="316"/>
    </location>
    <ligand>
        <name>Zn(2+)</name>
        <dbReference type="ChEBI" id="CHEBI:29105"/>
    </ligand>
</feature>
<dbReference type="KEGG" id="sli:Slin_4705"/>
<dbReference type="GO" id="GO:0031179">
    <property type="term" value="P:peptide modification"/>
    <property type="evidence" value="ECO:0007669"/>
    <property type="project" value="InterPro"/>
</dbReference>
<dbReference type="RefSeq" id="WP_012929187.1">
    <property type="nucleotide sequence ID" value="NC_013730.1"/>
</dbReference>
<evidence type="ECO:0000313" key="3">
    <source>
        <dbReference type="Proteomes" id="UP000002028"/>
    </source>
</evidence>
<gene>
    <name evidence="2" type="ordered locus">Slin_4705</name>
</gene>
<dbReference type="GO" id="GO:0046872">
    <property type="term" value="F:metal ion binding"/>
    <property type="evidence" value="ECO:0007669"/>
    <property type="project" value="UniProtKB-KW"/>
</dbReference>
<dbReference type="eggNOG" id="COG4403">
    <property type="taxonomic scope" value="Bacteria"/>
</dbReference>
<feature type="binding site" evidence="1">
    <location>
        <position position="317"/>
    </location>
    <ligand>
        <name>Zn(2+)</name>
        <dbReference type="ChEBI" id="CHEBI:29105"/>
    </ligand>
</feature>
<dbReference type="PRINTS" id="PR01955">
    <property type="entry name" value="LANCFRANKIA"/>
</dbReference>
<dbReference type="PRINTS" id="PR01950">
    <property type="entry name" value="LANCSUPER"/>
</dbReference>
<keyword evidence="1" id="KW-0479">Metal-binding</keyword>
<dbReference type="InterPro" id="IPR033889">
    <property type="entry name" value="LanC"/>
</dbReference>
<protein>
    <submittedName>
        <fullName evidence="2">Lanthionine synthetase C family protein</fullName>
    </submittedName>
</protein>
<sequence length="414" mass="46157">MTPKAIVLDRIKQIDHDLSIELDSIHSPSLMNGLGGSVLFYVNGYTALRNEAMANKARQLVDKLIDELQANEVTHSYCDGITGVGYLLSYLSETDLLDVDVDEFLEDVDKHVLNETSFIISKYRDLDFLHGGLGMGIYLLSRYPKNPPLRRLINEVLDQLIDLIDHDIMGSLPVNLIMNAISPGASPARFFNLGMAHGASAYLVFLARYLTQFPGHPRALDVMSRLVNYIKTFYRPATGNEGQEGAFPDIINFGRHGVYRVPLGWCYGDLTLSIGFLMAGEVMDDPALRQFAETIALTTLQRDSLEAAHLSDACFCHGTTSMAQAYRIWYRASGNQAFKKAYEHWITLTLEMGRFSDGIGGYKKFTGTDTGLPGGIPKYDRITGLLDGATGIGLVLTDYLEQDKIDWERFLLWT</sequence>
<feature type="binding site" evidence="1">
    <location>
        <position position="266"/>
    </location>
    <ligand>
        <name>Zn(2+)</name>
        <dbReference type="ChEBI" id="CHEBI:29105"/>
    </ligand>
</feature>
<keyword evidence="3" id="KW-1185">Reference proteome</keyword>
<dbReference type="HOGENOM" id="CLU_049438_1_0_10"/>
<proteinExistence type="predicted"/>